<organism evidence="7 8">
    <name type="scientific">Vallitalea pronyensis</name>
    <dbReference type="NCBI Taxonomy" id="1348613"/>
    <lineage>
        <taxon>Bacteria</taxon>
        <taxon>Bacillati</taxon>
        <taxon>Bacillota</taxon>
        <taxon>Clostridia</taxon>
        <taxon>Lachnospirales</taxon>
        <taxon>Vallitaleaceae</taxon>
        <taxon>Vallitalea</taxon>
    </lineage>
</organism>
<dbReference type="InterPro" id="IPR017853">
    <property type="entry name" value="GH"/>
</dbReference>
<dbReference type="PRINTS" id="PR00843">
    <property type="entry name" value="GLHYDRLASE30"/>
</dbReference>
<keyword evidence="8" id="KW-1185">Reference proteome</keyword>
<proteinExistence type="inferred from homology"/>
<evidence type="ECO:0008006" key="9">
    <source>
        <dbReference type="Google" id="ProtNLM"/>
    </source>
</evidence>
<name>A0A8J8MLM1_9FIRM</name>
<dbReference type="Pfam" id="PF02055">
    <property type="entry name" value="Glyco_hydro_30"/>
    <property type="match status" value="1"/>
</dbReference>
<feature type="domain" description="Glycosyl hydrolase family 30 TIM-barrel" evidence="5">
    <location>
        <begin position="53"/>
        <end position="210"/>
    </location>
</feature>
<evidence type="ECO:0000256" key="3">
    <source>
        <dbReference type="ARBA" id="ARBA00022801"/>
    </source>
</evidence>
<evidence type="ECO:0000259" key="6">
    <source>
        <dbReference type="Pfam" id="PF17189"/>
    </source>
</evidence>
<dbReference type="InterPro" id="IPR033453">
    <property type="entry name" value="Glyco_hydro_30_TIM-barrel"/>
</dbReference>
<keyword evidence="4" id="KW-0326">Glycosidase</keyword>
<dbReference type="GO" id="GO:0004348">
    <property type="term" value="F:glucosylceramidase activity"/>
    <property type="evidence" value="ECO:0007669"/>
    <property type="project" value="InterPro"/>
</dbReference>
<dbReference type="InterPro" id="IPR001139">
    <property type="entry name" value="Glyco_hydro_30"/>
</dbReference>
<evidence type="ECO:0000256" key="4">
    <source>
        <dbReference type="RuleBase" id="RU361188"/>
    </source>
</evidence>
<dbReference type="GO" id="GO:0006680">
    <property type="term" value="P:glucosylceramide catabolic process"/>
    <property type="evidence" value="ECO:0007669"/>
    <property type="project" value="TreeGrafter"/>
</dbReference>
<dbReference type="SUPFAM" id="SSF51445">
    <property type="entry name" value="(Trans)glycosidases"/>
    <property type="match status" value="1"/>
</dbReference>
<evidence type="ECO:0000256" key="2">
    <source>
        <dbReference type="ARBA" id="ARBA00022729"/>
    </source>
</evidence>
<keyword evidence="3 4" id="KW-0378">Hydrolase</keyword>
<dbReference type="RefSeq" id="WP_212694452.1">
    <property type="nucleotide sequence ID" value="NZ_CP058649.1"/>
</dbReference>
<dbReference type="Gene3D" id="3.20.20.80">
    <property type="entry name" value="Glycosidases"/>
    <property type="match status" value="1"/>
</dbReference>
<dbReference type="Pfam" id="PF17189">
    <property type="entry name" value="Glyco_hydro_30C"/>
    <property type="match status" value="1"/>
</dbReference>
<feature type="domain" description="Glycosyl hydrolase family 30 beta sandwich" evidence="6">
    <location>
        <begin position="380"/>
        <end position="436"/>
    </location>
</feature>
<dbReference type="GO" id="GO:0016020">
    <property type="term" value="C:membrane"/>
    <property type="evidence" value="ECO:0007669"/>
    <property type="project" value="GOC"/>
</dbReference>
<protein>
    <recommendedName>
        <fullName evidence="9">Glucosylceramidase</fullName>
    </recommendedName>
</protein>
<evidence type="ECO:0000256" key="1">
    <source>
        <dbReference type="ARBA" id="ARBA00005382"/>
    </source>
</evidence>
<dbReference type="PANTHER" id="PTHR11069">
    <property type="entry name" value="GLUCOSYLCERAMIDASE"/>
    <property type="match status" value="1"/>
</dbReference>
<gene>
    <name evidence="7" type="ORF">HZI73_16345</name>
</gene>
<dbReference type="Gene3D" id="2.60.40.1180">
    <property type="entry name" value="Golgi alpha-mannosidase II"/>
    <property type="match status" value="1"/>
</dbReference>
<keyword evidence="2" id="KW-0732">Signal</keyword>
<comment type="similarity">
    <text evidence="1 4">Belongs to the glycosyl hydrolase 30 family.</text>
</comment>
<reference evidence="7" key="1">
    <citation type="submission" date="2020-07" db="EMBL/GenBank/DDBJ databases">
        <title>Vallitalea pronyensis genome.</title>
        <authorList>
            <person name="Postec A."/>
        </authorList>
    </citation>
    <scope>NUCLEOTIDE SEQUENCE</scope>
    <source>
        <strain evidence="7">FatNI3</strain>
    </source>
</reference>
<evidence type="ECO:0000313" key="7">
    <source>
        <dbReference type="EMBL" id="QUI23766.1"/>
    </source>
</evidence>
<dbReference type="EMBL" id="CP058649">
    <property type="protein sequence ID" value="QUI23766.1"/>
    <property type="molecule type" value="Genomic_DNA"/>
</dbReference>
<dbReference type="InterPro" id="IPR013780">
    <property type="entry name" value="Glyco_hydro_b"/>
</dbReference>
<dbReference type="AlphaFoldDB" id="A0A8J8MLM1"/>
<dbReference type="PANTHER" id="PTHR11069:SF23">
    <property type="entry name" value="LYSOSOMAL ACID GLUCOSYLCERAMIDASE"/>
    <property type="match status" value="1"/>
</dbReference>
<accession>A0A8J8MLM1</accession>
<dbReference type="InterPro" id="IPR033452">
    <property type="entry name" value="GH30_C"/>
</dbReference>
<dbReference type="Proteomes" id="UP000683246">
    <property type="component" value="Chromosome"/>
</dbReference>
<dbReference type="KEGG" id="vpy:HZI73_16345"/>
<evidence type="ECO:0000259" key="5">
    <source>
        <dbReference type="Pfam" id="PF02055"/>
    </source>
</evidence>
<sequence length="444" mass="50115">MTIKTEVVSFEHMIKDYQIVSSAVWARRSDQPGQNPKEVRVVVNPDQAFQQFQGMGAAFSEIGGKALFSLEEDDRETLLKKCFHKDEGAGFTNCRLPIGSSDFALSAYSLNDHADDYAMEHFSLKRDFDYLIPFIKGAYRYAEELKIHASPWSPPAWLKTNNDFVGGGSLMDNDKTYKAYALYLAKYITAYAEQGIHINKLLIQNEPDSAAGFPSCVMEPSQMVKFAVDYLDDALRKQNLTTEIWGGTFRTVTGLQAQQCMKSKKFKQVIGGLGFQYALVDSIYDLLKIYPDTQVMHTESVCHNGDNSWEQAVSLFNDFVDYMQAGCTIYSYWNMILDGTGRSTWGWKQNALVTIHDQGQIVYNPDYYVMALLSKHIRPGASRIECLCLAKRTIAFKNPDGSVVVFMCNLNDRGIHTTMELYGNEHTFELPASSIVAVRIESDK</sequence>
<evidence type="ECO:0000313" key="8">
    <source>
        <dbReference type="Proteomes" id="UP000683246"/>
    </source>
</evidence>